<dbReference type="EMBL" id="LGUB01000004">
    <property type="protein sequence ID" value="KRH95155.1"/>
    <property type="molecule type" value="Genomic_DNA"/>
</dbReference>
<dbReference type="Proteomes" id="UP000051530">
    <property type="component" value="Unassembled WGS sequence"/>
</dbReference>
<dbReference type="VEuPathDB" id="MicrosporidiaDB:M153_220006312"/>
<evidence type="ECO:0000313" key="1">
    <source>
        <dbReference type="EMBL" id="KRH95155.1"/>
    </source>
</evidence>
<name>A0A0R0M123_9MICR</name>
<proteinExistence type="predicted"/>
<organism evidence="1 2">
    <name type="scientific">Pseudoloma neurophilia</name>
    <dbReference type="NCBI Taxonomy" id="146866"/>
    <lineage>
        <taxon>Eukaryota</taxon>
        <taxon>Fungi</taxon>
        <taxon>Fungi incertae sedis</taxon>
        <taxon>Microsporidia</taxon>
        <taxon>Pseudoloma</taxon>
    </lineage>
</organism>
<evidence type="ECO:0000313" key="2">
    <source>
        <dbReference type="Proteomes" id="UP000051530"/>
    </source>
</evidence>
<keyword evidence="2" id="KW-1185">Reference proteome</keyword>
<comment type="caution">
    <text evidence="1">The sequence shown here is derived from an EMBL/GenBank/DDBJ whole genome shotgun (WGS) entry which is preliminary data.</text>
</comment>
<reference evidence="1 2" key="1">
    <citation type="submission" date="2015-07" db="EMBL/GenBank/DDBJ databases">
        <title>The genome of Pseudoloma neurophilia, a relevant intracellular parasite of the zebrafish.</title>
        <authorList>
            <person name="Ndikumana S."/>
            <person name="Pelin A."/>
            <person name="Sanders J."/>
            <person name="Corradi N."/>
        </authorList>
    </citation>
    <scope>NUCLEOTIDE SEQUENCE [LARGE SCALE GENOMIC DNA]</scope>
    <source>
        <strain evidence="1 2">MK1</strain>
    </source>
</reference>
<sequence length="46" mass="5911">MINKYVIYKNIRNKYVFYKNITLFELFYQNTFFKLFIKILQFKNFL</sequence>
<protein>
    <submittedName>
        <fullName evidence="1">Uncharacterized protein</fullName>
    </submittedName>
</protein>
<gene>
    <name evidence="1" type="ORF">M153_220006312</name>
</gene>
<dbReference type="AlphaFoldDB" id="A0A0R0M123"/>
<accession>A0A0R0M123</accession>